<name>A0A9D2SIY8_9FIRM</name>
<reference evidence="3" key="2">
    <citation type="submission" date="2021-04" db="EMBL/GenBank/DDBJ databases">
        <authorList>
            <person name="Gilroy R."/>
        </authorList>
    </citation>
    <scope>NUCLEOTIDE SEQUENCE</scope>
    <source>
        <strain evidence="3">CHK180-15479</strain>
    </source>
</reference>
<gene>
    <name evidence="3" type="ORF">H9704_11505</name>
</gene>
<evidence type="ECO:0000256" key="1">
    <source>
        <dbReference type="ARBA" id="ARBA00005662"/>
    </source>
</evidence>
<evidence type="ECO:0000259" key="2">
    <source>
        <dbReference type="SMART" id="SM00854"/>
    </source>
</evidence>
<accession>A0A9D2SIY8</accession>
<dbReference type="PANTHER" id="PTHR33393">
    <property type="entry name" value="POLYGLUTAMINE SYNTHESIS ACCESSORY PROTEIN RV0574C-RELATED"/>
    <property type="match status" value="1"/>
</dbReference>
<dbReference type="Proteomes" id="UP000823910">
    <property type="component" value="Unassembled WGS sequence"/>
</dbReference>
<dbReference type="AlphaFoldDB" id="A0A9D2SIY8"/>
<reference evidence="3" key="1">
    <citation type="journal article" date="2021" name="PeerJ">
        <title>Extensive microbial diversity within the chicken gut microbiome revealed by metagenomics and culture.</title>
        <authorList>
            <person name="Gilroy R."/>
            <person name="Ravi A."/>
            <person name="Getino M."/>
            <person name="Pursley I."/>
            <person name="Horton D.L."/>
            <person name="Alikhan N.F."/>
            <person name="Baker D."/>
            <person name="Gharbi K."/>
            <person name="Hall N."/>
            <person name="Watson M."/>
            <person name="Adriaenssens E.M."/>
            <person name="Foster-Nyarko E."/>
            <person name="Jarju S."/>
            <person name="Secka A."/>
            <person name="Antonio M."/>
            <person name="Oren A."/>
            <person name="Chaudhuri R.R."/>
            <person name="La Ragione R."/>
            <person name="Hildebrand F."/>
            <person name="Pallen M.J."/>
        </authorList>
    </citation>
    <scope>NUCLEOTIDE SEQUENCE</scope>
    <source>
        <strain evidence="3">CHK180-15479</strain>
    </source>
</reference>
<dbReference type="SUPFAM" id="SSF56300">
    <property type="entry name" value="Metallo-dependent phosphatases"/>
    <property type="match status" value="1"/>
</dbReference>
<sequence>MAQITIWGDFKANDTEHLNLSGELQLLLNKSDINVVNFEGPVKSKGKAIVKSGPNIRQSPDSPQWLEVHGYNVISFANNHIMDFGAEGFQKTKSRFKNALLIGAGTWEEAYRMQIITTEDGLKIGFLAGTHCEFGTLTDKYRDWEGCAWCMHPDFEKKILDRGDADYLIIYNHGGVEYMDMPLPEWRDLYKKWIDMGADAVIAGHPHVPQGWEVYKGKPICYSLGNLCFQKSGTMREHWLESLCAIITVGKLEKADFSIRPIYYDATNNYICDNQSSEFRKHLNDLNNSLANEPSYYAQVNESVLNRYGSYQGMFTRGGWLADPISISFLKGIAEGFKKEHIYNSINCESHRWAMLRAMRLKHGINQM</sequence>
<organism evidence="3 4">
    <name type="scientific">Candidatus Enterocloster excrementipullorum</name>
    <dbReference type="NCBI Taxonomy" id="2838559"/>
    <lineage>
        <taxon>Bacteria</taxon>
        <taxon>Bacillati</taxon>
        <taxon>Bacillota</taxon>
        <taxon>Clostridia</taxon>
        <taxon>Lachnospirales</taxon>
        <taxon>Lachnospiraceae</taxon>
        <taxon>Enterocloster</taxon>
    </lineage>
</organism>
<dbReference type="Gene3D" id="3.60.21.10">
    <property type="match status" value="1"/>
</dbReference>
<dbReference type="InterPro" id="IPR052169">
    <property type="entry name" value="CW_Biosynth-Accessory"/>
</dbReference>
<dbReference type="SMART" id="SM00854">
    <property type="entry name" value="PGA_cap"/>
    <property type="match status" value="1"/>
</dbReference>
<dbReference type="InterPro" id="IPR029052">
    <property type="entry name" value="Metallo-depent_PP-like"/>
</dbReference>
<dbReference type="Pfam" id="PF09587">
    <property type="entry name" value="PGA_cap"/>
    <property type="match status" value="1"/>
</dbReference>
<proteinExistence type="inferred from homology"/>
<evidence type="ECO:0000313" key="3">
    <source>
        <dbReference type="EMBL" id="HJC06758.1"/>
    </source>
</evidence>
<dbReference type="InterPro" id="IPR019079">
    <property type="entry name" value="Capsule_synth_CapA"/>
</dbReference>
<feature type="domain" description="Capsule synthesis protein CapA" evidence="2">
    <location>
        <begin position="3"/>
        <end position="231"/>
    </location>
</feature>
<comment type="caution">
    <text evidence="3">The sequence shown here is derived from an EMBL/GenBank/DDBJ whole genome shotgun (WGS) entry which is preliminary data.</text>
</comment>
<dbReference type="CDD" id="cd07381">
    <property type="entry name" value="MPP_CapA"/>
    <property type="match status" value="1"/>
</dbReference>
<dbReference type="EMBL" id="DWWT01000059">
    <property type="protein sequence ID" value="HJC06758.1"/>
    <property type="molecule type" value="Genomic_DNA"/>
</dbReference>
<comment type="similarity">
    <text evidence="1">Belongs to the CapA family.</text>
</comment>
<protein>
    <submittedName>
        <fullName evidence="3">CapA family protein</fullName>
    </submittedName>
</protein>
<dbReference type="PANTHER" id="PTHR33393:SF13">
    <property type="entry name" value="PGA BIOSYNTHESIS PROTEIN CAPA"/>
    <property type="match status" value="1"/>
</dbReference>
<evidence type="ECO:0000313" key="4">
    <source>
        <dbReference type="Proteomes" id="UP000823910"/>
    </source>
</evidence>